<evidence type="ECO:0000256" key="3">
    <source>
        <dbReference type="ARBA" id="ARBA00022475"/>
    </source>
</evidence>
<evidence type="ECO:0000256" key="4">
    <source>
        <dbReference type="ARBA" id="ARBA00022692"/>
    </source>
</evidence>
<keyword evidence="6 7" id="KW-0472">Membrane</keyword>
<evidence type="ECO:0000259" key="8">
    <source>
        <dbReference type="Pfam" id="PF02308"/>
    </source>
</evidence>
<evidence type="ECO:0000313" key="9">
    <source>
        <dbReference type="EMBL" id="GAA4390977.1"/>
    </source>
</evidence>
<dbReference type="Proteomes" id="UP001500642">
    <property type="component" value="Unassembled WGS sequence"/>
</dbReference>
<feature type="transmembrane region" description="Helical" evidence="7">
    <location>
        <begin position="76"/>
        <end position="94"/>
    </location>
</feature>
<dbReference type="InterPro" id="IPR003416">
    <property type="entry name" value="MgtC/SapB/SrpB/YhiD_fam"/>
</dbReference>
<accession>A0ABP8JHJ3</accession>
<evidence type="ECO:0000256" key="6">
    <source>
        <dbReference type="ARBA" id="ARBA00023136"/>
    </source>
</evidence>
<evidence type="ECO:0000256" key="2">
    <source>
        <dbReference type="ARBA" id="ARBA00009298"/>
    </source>
</evidence>
<feature type="transmembrane region" description="Helical" evidence="7">
    <location>
        <begin position="106"/>
        <end position="135"/>
    </location>
</feature>
<evidence type="ECO:0000256" key="1">
    <source>
        <dbReference type="ARBA" id="ARBA00004651"/>
    </source>
</evidence>
<feature type="domain" description="MgtC/SapB/SrpB/YhiD N-terminal" evidence="8">
    <location>
        <begin position="17"/>
        <end position="144"/>
    </location>
</feature>
<evidence type="ECO:0000313" key="10">
    <source>
        <dbReference type="Proteomes" id="UP001500642"/>
    </source>
</evidence>
<proteinExistence type="inferred from homology"/>
<keyword evidence="5 7" id="KW-1133">Transmembrane helix</keyword>
<dbReference type="PANTHER" id="PTHR33778:SF1">
    <property type="entry name" value="MAGNESIUM TRANSPORTER YHID-RELATED"/>
    <property type="match status" value="1"/>
</dbReference>
<keyword evidence="10" id="KW-1185">Reference proteome</keyword>
<comment type="caution">
    <text evidence="9">The sequence shown here is derived from an EMBL/GenBank/DDBJ whole genome shotgun (WGS) entry which is preliminary data.</text>
</comment>
<keyword evidence="4 7" id="KW-0812">Transmembrane</keyword>
<dbReference type="EMBL" id="BAABGL010000012">
    <property type="protein sequence ID" value="GAA4390977.1"/>
    <property type="molecule type" value="Genomic_DNA"/>
</dbReference>
<dbReference type="Pfam" id="PF02308">
    <property type="entry name" value="MgtC"/>
    <property type="match status" value="1"/>
</dbReference>
<comment type="similarity">
    <text evidence="2">Belongs to the MgtC/SapB family.</text>
</comment>
<protein>
    <submittedName>
        <fullName evidence="9">MgtC/SapB family protein</fullName>
    </submittedName>
</protein>
<gene>
    <name evidence="9" type="ORF">GCM10023167_17950</name>
</gene>
<sequence length="235" mass="25083">MDFDVIPDDLATQAVLLGCAFVLSAIIGIEREVRHKSAGARTHILVGLGAALFTLVSAYGFAGMVDGDSVRDPGRIAAQIVTGIGFLGAGVIFVKQNVVSGLTTAASIWVSASVGMACGAGMPIIGALAVVFYLFTVTVVNALVERIKRPELAEHFTVQYEDGRGVLRDILSETSRQGYESSLNHTRRVRGESGKLIEADLRFTPRQSGVDRGVFEILHDITGVHSVEINEQVND</sequence>
<dbReference type="PANTHER" id="PTHR33778">
    <property type="entry name" value="PROTEIN MGTC"/>
    <property type="match status" value="1"/>
</dbReference>
<organism evidence="9 10">
    <name type="scientific">Brevibacterium pityocampae</name>
    <dbReference type="NCBI Taxonomy" id="506594"/>
    <lineage>
        <taxon>Bacteria</taxon>
        <taxon>Bacillati</taxon>
        <taxon>Actinomycetota</taxon>
        <taxon>Actinomycetes</taxon>
        <taxon>Micrococcales</taxon>
        <taxon>Brevibacteriaceae</taxon>
        <taxon>Brevibacterium</taxon>
    </lineage>
</organism>
<reference evidence="10" key="1">
    <citation type="journal article" date="2019" name="Int. J. Syst. Evol. Microbiol.">
        <title>The Global Catalogue of Microorganisms (GCM) 10K type strain sequencing project: providing services to taxonomists for standard genome sequencing and annotation.</title>
        <authorList>
            <consortium name="The Broad Institute Genomics Platform"/>
            <consortium name="The Broad Institute Genome Sequencing Center for Infectious Disease"/>
            <person name="Wu L."/>
            <person name="Ma J."/>
        </authorList>
    </citation>
    <scope>NUCLEOTIDE SEQUENCE [LARGE SCALE GENOMIC DNA]</scope>
    <source>
        <strain evidence="10">JCM 17808</strain>
    </source>
</reference>
<evidence type="ECO:0000256" key="5">
    <source>
        <dbReference type="ARBA" id="ARBA00022989"/>
    </source>
</evidence>
<name>A0ABP8JHJ3_9MICO</name>
<evidence type="ECO:0000256" key="7">
    <source>
        <dbReference type="SAM" id="Phobius"/>
    </source>
</evidence>
<feature type="transmembrane region" description="Helical" evidence="7">
    <location>
        <begin position="12"/>
        <end position="30"/>
    </location>
</feature>
<dbReference type="RefSeq" id="WP_295688580.1">
    <property type="nucleotide sequence ID" value="NZ_BAABGL010000012.1"/>
</dbReference>
<comment type="subcellular location">
    <subcellularLocation>
        <location evidence="1">Cell membrane</location>
        <topology evidence="1">Multi-pass membrane protein</topology>
    </subcellularLocation>
</comment>
<keyword evidence="3" id="KW-1003">Cell membrane</keyword>
<feature type="transmembrane region" description="Helical" evidence="7">
    <location>
        <begin position="42"/>
        <end position="64"/>
    </location>
</feature>
<dbReference type="InterPro" id="IPR049177">
    <property type="entry name" value="MgtC_SapB_SrpB_YhiD_N"/>
</dbReference>
<dbReference type="PRINTS" id="PR01837">
    <property type="entry name" value="MGTCSAPBPROT"/>
</dbReference>